<protein>
    <submittedName>
        <fullName evidence="2">Uncharacterized protein</fullName>
    </submittedName>
</protein>
<feature type="region of interest" description="Disordered" evidence="1">
    <location>
        <begin position="254"/>
        <end position="279"/>
    </location>
</feature>
<sequence length="279" mass="29441">MPVTTRTANSDTHPGNPVIAGQRKRRTKAEMQAAKEAEVLAQATKMSDEQTRKAVLERLEFLESQAASTAKAKLAAISMPPTPRSLVVKGAGGSRGKGTKAAGIAMNMKGGKDKKADLQEAKNKSVIELRKHLGRPLTTSDESGSSPAKRKTYERQTTNVGNKKAKASAGDQASGFRDGYIASGSASRKGPDNAKAKTVQAKKAAMLDSDPIEEEDIDIDMLQDEDFDDEGSEAAGEMEEGGKVEVIDVDAFATSSEGGESVPFGKDAFGNDSFGDDAE</sequence>
<feature type="compositionally biased region" description="Acidic residues" evidence="1">
    <location>
        <begin position="210"/>
        <end position="222"/>
    </location>
</feature>
<reference evidence="2 3" key="1">
    <citation type="submission" date="2019-02" db="EMBL/GenBank/DDBJ databases">
        <title>Genome sequencing of the rare red list fungi Phlebia centrifuga.</title>
        <authorList>
            <person name="Buettner E."/>
            <person name="Kellner H."/>
        </authorList>
    </citation>
    <scope>NUCLEOTIDE SEQUENCE [LARGE SCALE GENOMIC DNA]</scope>
    <source>
        <strain evidence="2 3">DSM 108282</strain>
    </source>
</reference>
<dbReference type="Proteomes" id="UP000309038">
    <property type="component" value="Unassembled WGS sequence"/>
</dbReference>
<dbReference type="AlphaFoldDB" id="A0A4S4K9U6"/>
<proteinExistence type="predicted"/>
<feature type="region of interest" description="Disordered" evidence="1">
    <location>
        <begin position="1"/>
        <end position="24"/>
    </location>
</feature>
<name>A0A4S4K9U6_9APHY</name>
<evidence type="ECO:0000313" key="3">
    <source>
        <dbReference type="Proteomes" id="UP000309038"/>
    </source>
</evidence>
<gene>
    <name evidence="2" type="ORF">EW026_g7136</name>
</gene>
<comment type="caution">
    <text evidence="2">The sequence shown here is derived from an EMBL/GenBank/DDBJ whole genome shotgun (WGS) entry which is preliminary data.</text>
</comment>
<feature type="region of interest" description="Disordered" evidence="1">
    <location>
        <begin position="82"/>
        <end position="222"/>
    </location>
</feature>
<accession>A0A4S4K9U6</accession>
<feature type="non-terminal residue" evidence="2">
    <location>
        <position position="279"/>
    </location>
</feature>
<evidence type="ECO:0000256" key="1">
    <source>
        <dbReference type="SAM" id="MobiDB-lite"/>
    </source>
</evidence>
<organism evidence="2 3">
    <name type="scientific">Hermanssonia centrifuga</name>
    <dbReference type="NCBI Taxonomy" id="98765"/>
    <lineage>
        <taxon>Eukaryota</taxon>
        <taxon>Fungi</taxon>
        <taxon>Dikarya</taxon>
        <taxon>Basidiomycota</taxon>
        <taxon>Agaricomycotina</taxon>
        <taxon>Agaricomycetes</taxon>
        <taxon>Polyporales</taxon>
        <taxon>Meruliaceae</taxon>
        <taxon>Hermanssonia</taxon>
    </lineage>
</organism>
<dbReference type="EMBL" id="SGPJ01000467">
    <property type="protein sequence ID" value="THG94310.1"/>
    <property type="molecule type" value="Genomic_DNA"/>
</dbReference>
<feature type="compositionally biased region" description="Polar residues" evidence="1">
    <location>
        <begin position="137"/>
        <end position="146"/>
    </location>
</feature>
<feature type="compositionally biased region" description="Polar residues" evidence="1">
    <location>
        <begin position="1"/>
        <end position="13"/>
    </location>
</feature>
<keyword evidence="3" id="KW-1185">Reference proteome</keyword>
<evidence type="ECO:0000313" key="2">
    <source>
        <dbReference type="EMBL" id="THG94310.1"/>
    </source>
</evidence>
<feature type="compositionally biased region" description="Basic and acidic residues" evidence="1">
    <location>
        <begin position="110"/>
        <end position="131"/>
    </location>
</feature>